<dbReference type="Pfam" id="PF00015">
    <property type="entry name" value="MCPsignal"/>
    <property type="match status" value="1"/>
</dbReference>
<dbReference type="SUPFAM" id="SSF58104">
    <property type="entry name" value="Methyl-accepting chemotaxis protein (MCP) signaling domain"/>
    <property type="match status" value="1"/>
</dbReference>
<keyword evidence="1 3" id="KW-0807">Transducer</keyword>
<comment type="similarity">
    <text evidence="2">Belongs to the methyl-accepting chemotaxis (MCP) protein family.</text>
</comment>
<dbReference type="SMART" id="SM00283">
    <property type="entry name" value="MA"/>
    <property type="match status" value="1"/>
</dbReference>
<feature type="transmembrane region" description="Helical" evidence="4">
    <location>
        <begin position="145"/>
        <end position="165"/>
    </location>
</feature>
<dbReference type="InterPro" id="IPR004090">
    <property type="entry name" value="Chemotax_Me-accpt_rcpt"/>
</dbReference>
<evidence type="ECO:0000313" key="7">
    <source>
        <dbReference type="Proteomes" id="UP000002730"/>
    </source>
</evidence>
<evidence type="ECO:0000259" key="5">
    <source>
        <dbReference type="PROSITE" id="PS50111"/>
    </source>
</evidence>
<dbReference type="GO" id="GO:0016020">
    <property type="term" value="C:membrane"/>
    <property type="evidence" value="ECO:0007669"/>
    <property type="project" value="InterPro"/>
</dbReference>
<keyword evidence="7" id="KW-1185">Reference proteome</keyword>
<protein>
    <submittedName>
        <fullName evidence="6">Methyl-accepting chemotaxis sensory transducer</fullName>
    </submittedName>
</protein>
<evidence type="ECO:0000256" key="4">
    <source>
        <dbReference type="SAM" id="Phobius"/>
    </source>
</evidence>
<proteinExistence type="inferred from homology"/>
<feature type="transmembrane region" description="Helical" evidence="4">
    <location>
        <begin position="120"/>
        <end position="139"/>
    </location>
</feature>
<dbReference type="PANTHER" id="PTHR32089:SF112">
    <property type="entry name" value="LYSOZYME-LIKE PROTEIN-RELATED"/>
    <property type="match status" value="1"/>
</dbReference>
<evidence type="ECO:0000256" key="1">
    <source>
        <dbReference type="ARBA" id="ARBA00023224"/>
    </source>
</evidence>
<dbReference type="Gene3D" id="1.10.287.950">
    <property type="entry name" value="Methyl-accepting chemotaxis protein"/>
    <property type="match status" value="1"/>
</dbReference>
<name>D9SMN1_CLOC7</name>
<dbReference type="EMBL" id="CP002160">
    <property type="protein sequence ID" value="ADL49816.1"/>
    <property type="molecule type" value="Genomic_DNA"/>
</dbReference>
<gene>
    <name evidence="6" type="ordered locus">Clocel_0027</name>
</gene>
<dbReference type="KEGG" id="ccb:Clocel_0027"/>
<dbReference type="GO" id="GO:0006935">
    <property type="term" value="P:chemotaxis"/>
    <property type="evidence" value="ECO:0007669"/>
    <property type="project" value="InterPro"/>
</dbReference>
<feature type="domain" description="Methyl-accepting transducer" evidence="5">
    <location>
        <begin position="214"/>
        <end position="471"/>
    </location>
</feature>
<dbReference type="OrthoDB" id="2542987at2"/>
<accession>D9SMN1</accession>
<dbReference type="PROSITE" id="PS50111">
    <property type="entry name" value="CHEMOTAXIS_TRANSDUC_2"/>
    <property type="match status" value="1"/>
</dbReference>
<dbReference type="PANTHER" id="PTHR32089">
    <property type="entry name" value="METHYL-ACCEPTING CHEMOTAXIS PROTEIN MCPB"/>
    <property type="match status" value="1"/>
</dbReference>
<dbReference type="Proteomes" id="UP000002730">
    <property type="component" value="Chromosome"/>
</dbReference>
<reference evidence="6 7" key="1">
    <citation type="submission" date="2010-08" db="EMBL/GenBank/DDBJ databases">
        <title>Complete sequence of Clostridium cellulovorans 743B.</title>
        <authorList>
            <consortium name="US DOE Joint Genome Institute"/>
            <person name="Lucas S."/>
            <person name="Copeland A."/>
            <person name="Lapidus A."/>
            <person name="Cheng J.-F."/>
            <person name="Bruce D."/>
            <person name="Goodwin L."/>
            <person name="Pitluck S."/>
            <person name="Chertkov O."/>
            <person name="Detter J.C."/>
            <person name="Han C."/>
            <person name="Tapia R."/>
            <person name="Land M."/>
            <person name="Hauser L."/>
            <person name="Chang Y.-J."/>
            <person name="Jeffries C."/>
            <person name="Kyrpides N."/>
            <person name="Ivanova N."/>
            <person name="Mikhailova N."/>
            <person name="Hemme C.L."/>
            <person name="Woyke T."/>
        </authorList>
    </citation>
    <scope>NUCLEOTIDE SEQUENCE [LARGE SCALE GENOMIC DNA]</scope>
    <source>
        <strain evidence="7">ATCC 35296 / DSM 3052 / OCM 3 / 743B</strain>
    </source>
</reference>
<organism evidence="6 7">
    <name type="scientific">Clostridium cellulovorans (strain ATCC 35296 / DSM 3052 / OCM 3 / 743B)</name>
    <dbReference type="NCBI Taxonomy" id="573061"/>
    <lineage>
        <taxon>Bacteria</taxon>
        <taxon>Bacillati</taxon>
        <taxon>Bacillota</taxon>
        <taxon>Clostridia</taxon>
        <taxon>Eubacteriales</taxon>
        <taxon>Clostridiaceae</taxon>
        <taxon>Clostridium</taxon>
    </lineage>
</organism>
<feature type="transmembrane region" description="Helical" evidence="4">
    <location>
        <begin position="41"/>
        <end position="61"/>
    </location>
</feature>
<dbReference type="RefSeq" id="WP_010073074.1">
    <property type="nucleotide sequence ID" value="NC_014393.1"/>
</dbReference>
<keyword evidence="4" id="KW-0472">Membrane</keyword>
<keyword evidence="4" id="KW-1133">Transmembrane helix</keyword>
<dbReference type="eggNOG" id="COG0840">
    <property type="taxonomic scope" value="Bacteria"/>
</dbReference>
<feature type="transmembrane region" description="Helical" evidence="4">
    <location>
        <begin position="16"/>
        <end position="35"/>
    </location>
</feature>
<evidence type="ECO:0000256" key="2">
    <source>
        <dbReference type="ARBA" id="ARBA00029447"/>
    </source>
</evidence>
<evidence type="ECO:0000256" key="3">
    <source>
        <dbReference type="PROSITE-ProRule" id="PRU00284"/>
    </source>
</evidence>
<keyword evidence="4" id="KW-0812">Transmembrane</keyword>
<feature type="transmembrane region" description="Helical" evidence="4">
    <location>
        <begin position="94"/>
        <end position="111"/>
    </location>
</feature>
<sequence length="497" mass="54386">MNTETSISYNIKTVHLVNITVIVILSLLLFGLAYVGLGLSYALFVLAQNSVIWAIVAAIYFSKINDNIKAMIFSLIPLLTGAAAFLKATSTPLGNHYFIFLSIAMIALYFNNKLIAIHQVLTNLTYILLYIISGPRLLIDPNGTIWSFIYILVCANGVLALLYFLTKWGKALVTEAVRKEKVAGELSLKLNASLEEIKKGSTLLNNTIIDFDKNISSSKEAISNMNIAMQEMASGVSEQAENLSSINEKMNIATENVLKTEKISSNVSTESSKMSEQVIEGSSKIKEMNTQMDIIYQAVNTSFNTVSDLETRIIEINQYLNSINEIAEQTNLLALNAAIESARAGEHGKGFAVVAEEVRKLAEQSSTTVKDINTIINTINEQTKLVVDKVKLGDTAVESGKKLIAEVNDNFTVIADNFIKTNRLLDEGAKVSSETSKEFMAMLEKVNSIAAISEQQAATIEELSATAENTNADIIMISDSVNEIKNLSNSLDMMSIK</sequence>
<dbReference type="AlphaFoldDB" id="D9SMN1"/>
<dbReference type="HOGENOM" id="CLU_000445_107_18_9"/>
<feature type="transmembrane region" description="Helical" evidence="4">
    <location>
        <begin position="68"/>
        <end position="88"/>
    </location>
</feature>
<evidence type="ECO:0000313" key="6">
    <source>
        <dbReference type="EMBL" id="ADL49816.1"/>
    </source>
</evidence>
<dbReference type="GO" id="GO:0007165">
    <property type="term" value="P:signal transduction"/>
    <property type="evidence" value="ECO:0007669"/>
    <property type="project" value="UniProtKB-KW"/>
</dbReference>
<dbReference type="GO" id="GO:0004888">
    <property type="term" value="F:transmembrane signaling receptor activity"/>
    <property type="evidence" value="ECO:0007669"/>
    <property type="project" value="InterPro"/>
</dbReference>
<dbReference type="STRING" id="573061.Clocel_0027"/>
<dbReference type="PRINTS" id="PR00260">
    <property type="entry name" value="CHEMTRNSDUCR"/>
</dbReference>
<dbReference type="InterPro" id="IPR004089">
    <property type="entry name" value="MCPsignal_dom"/>
</dbReference>